<feature type="binding site" evidence="3">
    <location>
        <position position="357"/>
    </location>
    <ligand>
        <name>Mg(2+)</name>
        <dbReference type="ChEBI" id="CHEBI:18420"/>
    </ligand>
</feature>
<dbReference type="KEGG" id="vg:5600534"/>
<reference evidence="3" key="2">
    <citation type="journal article" date="2024" name="Nat. Commun.">
        <title>Tail-tape-fused virion and non-virion RNA polymerases of a thermophilic virus with an extremely long tail.</title>
        <authorList>
            <person name="Chaban A."/>
            <person name="Minakhin L."/>
            <person name="Goldobina E."/>
            <person name="Bae B."/>
            <person name="Hao Y."/>
            <person name="Borukhov S."/>
            <person name="Putzeys L."/>
            <person name="Boon M."/>
            <person name="Kabinger F."/>
            <person name="Lavigne R."/>
            <person name="Makarova K.S."/>
            <person name="Koonin E.V."/>
            <person name="Nair S.K."/>
            <person name="Tagami S."/>
            <person name="Severinov K."/>
            <person name="Sokolova M.L."/>
        </authorList>
    </citation>
    <scope>X-RAY CRYSTALLOGRAPHY (2.40 ANGSTROMS) OF 27-643 IN COMPLEX WITH MG(2+)</scope>
</reference>
<reference evidence="1 2" key="1">
    <citation type="journal article" date="2008" name="J. Mol. Biol.">
        <title>Genome comparison and proteomic characterization of Thermus thermophilus bacteriophages P23-45 and P74-26: siphoviruses with triplex-forming sequences and the longest known tails.</title>
        <authorList>
            <person name="Minakhin L."/>
            <person name="Goel M."/>
            <person name="Berdygulova Z."/>
            <person name="Ramanculov E."/>
            <person name="Florens L."/>
            <person name="Glazko G."/>
            <person name="Karamychev V.N."/>
            <person name="Slesarev A.I."/>
            <person name="Kozyavkin S.A."/>
            <person name="Khromov I."/>
            <person name="Ackermann H.W."/>
            <person name="Washburn M."/>
            <person name="Mushegian A."/>
            <person name="Severinov K."/>
        </authorList>
    </citation>
    <scope>NUCLEOTIDE SEQUENCE</scope>
</reference>
<organism evidence="1 2">
    <name type="scientific">Thermus phage P74-26</name>
    <dbReference type="NCBI Taxonomy" id="2914007"/>
    <lineage>
        <taxon>Viruses</taxon>
        <taxon>Duplodnaviria</taxon>
        <taxon>Heunggongvirae</taxon>
        <taxon>Uroviricota</taxon>
        <taxon>Caudoviricetes</taxon>
        <taxon>Oshimavirus</taxon>
        <taxon>Thermus virus P74-26</taxon>
    </lineage>
</organism>
<keyword evidence="3" id="KW-0479">Metal-binding</keyword>
<accession>A7XXN5</accession>
<dbReference type="EMBL" id="EU100884">
    <property type="protein sequence ID" value="ABU97012.1"/>
    <property type="molecule type" value="Genomic_DNA"/>
</dbReference>
<dbReference type="PDB" id="8F5M">
    <property type="method" value="X-ray"/>
    <property type="resolution" value="2.40 A"/>
    <property type="chains" value="A/B=27-643"/>
</dbReference>
<gene>
    <name evidence="1" type="ORF">P74p62</name>
</gene>
<feature type="binding site" evidence="3">
    <location>
        <position position="353"/>
    </location>
    <ligand>
        <name>Mg(2+)</name>
        <dbReference type="ChEBI" id="CHEBI:18420"/>
    </ligand>
</feature>
<evidence type="ECO:0000313" key="1">
    <source>
        <dbReference type="EMBL" id="ABU97012.1"/>
    </source>
</evidence>
<keyword evidence="2" id="KW-1185">Reference proteome</keyword>
<dbReference type="Proteomes" id="UP000001133">
    <property type="component" value="Segment"/>
</dbReference>
<feature type="binding site" evidence="3">
    <location>
        <position position="355"/>
    </location>
    <ligand>
        <name>Mg(2+)</name>
        <dbReference type="ChEBI" id="CHEBI:18420"/>
    </ligand>
</feature>
<dbReference type="RefSeq" id="YP_001468032.1">
    <property type="nucleotide sequence ID" value="NC_009804.1"/>
</dbReference>
<dbReference type="GO" id="GO:0046872">
    <property type="term" value="F:metal ion binding"/>
    <property type="evidence" value="ECO:0007669"/>
    <property type="project" value="UniProtKB-KW"/>
</dbReference>
<proteinExistence type="evidence at protein level"/>
<keyword evidence="3" id="KW-0002">3D-structure</keyword>
<sequence length="643" mass="71693">MLLEAWARYLSSSLFFFLPYSLWEVSMGTERIGTLLGWNLLEFPKERVRELQSTAEPTEGSYRNILDGLVNLVKEALGHIPDALIGKDNVVMWPGSTGANFHLPGWRVSDFVRAPSRARTELPTSSLTLIRGKKVFGDGIVGIFPPMPEIVPSPNGWAQVRMFSRRGNEIFRAWKGVIVTHPNVKEPLVAFDDGYGVEELGDVLEIHAILLQTQFTAEYTVQGLYYQGIPGWWRYLDLDFAFPPDKAKLVEAGAPLELLYPIAQYLKLKGPNTGFGGILLSPKILPFLGLHGLEDGGLLAYTRRWRPGERVIFNRRPDLPTGQSAVELTYLGLSPIADSVIAHEGDIASTGADYDGDIGYLFPTPEKGGLYMPFHGEALHRKDLPTKDYESGLHRWAGQVHAAHILGRVEVNTRRLLDVAWANGEDVPQDYLHAATEMIQVAVDRQKRDIQWPDFDFKSVKDPVMTDFWRLAVPGGKLTPEGNTPAAKITNRWRAWETLDGYVGHPHMKNDLKPLASKISRVLARGEHRRPGPVLAALAFALLAPEPRPKEVEDLLTAGLQSGKRHAVYDALVQMGLPANQATDHPELWLRLASKEELEAIFKQLGYRPAMEELEEALNAVDGMDTSANRAPLDTLFADLFRV</sequence>
<evidence type="ECO:0000313" key="2">
    <source>
        <dbReference type="Proteomes" id="UP000001133"/>
    </source>
</evidence>
<protein>
    <submittedName>
        <fullName evidence="1">Uncharacterized protein</fullName>
    </submittedName>
</protein>
<dbReference type="GeneID" id="5600534"/>
<evidence type="ECO:0007829" key="3">
    <source>
        <dbReference type="PDB" id="8F5M"/>
    </source>
</evidence>
<name>A7XXN5_BP742</name>
<dbReference type="SMR" id="A7XXN5"/>